<dbReference type="Proteomes" id="UP001215598">
    <property type="component" value="Unassembled WGS sequence"/>
</dbReference>
<dbReference type="EMBL" id="JARKIB010000134">
    <property type="protein sequence ID" value="KAJ7734062.1"/>
    <property type="molecule type" value="Genomic_DNA"/>
</dbReference>
<dbReference type="PANTHER" id="PTHR19959:SF119">
    <property type="entry name" value="FUNGAL LIPASE-LIKE DOMAIN-CONTAINING PROTEIN"/>
    <property type="match status" value="1"/>
</dbReference>
<feature type="region of interest" description="Disordered" evidence="1">
    <location>
        <begin position="288"/>
        <end position="321"/>
    </location>
</feature>
<proteinExistence type="predicted"/>
<keyword evidence="4" id="KW-1185">Reference proteome</keyword>
<evidence type="ECO:0000259" key="2">
    <source>
        <dbReference type="Pfam" id="PF12770"/>
    </source>
</evidence>
<organism evidence="3 4">
    <name type="scientific">Mycena metata</name>
    <dbReference type="NCBI Taxonomy" id="1033252"/>
    <lineage>
        <taxon>Eukaryota</taxon>
        <taxon>Fungi</taxon>
        <taxon>Dikarya</taxon>
        <taxon>Basidiomycota</taxon>
        <taxon>Agaricomycotina</taxon>
        <taxon>Agaricomycetes</taxon>
        <taxon>Agaricomycetidae</taxon>
        <taxon>Agaricales</taxon>
        <taxon>Marasmiineae</taxon>
        <taxon>Mycenaceae</taxon>
        <taxon>Mycena</taxon>
    </lineage>
</organism>
<dbReference type="Pfam" id="PF12770">
    <property type="entry name" value="CHAT"/>
    <property type="match status" value="1"/>
</dbReference>
<evidence type="ECO:0000256" key="1">
    <source>
        <dbReference type="SAM" id="MobiDB-lite"/>
    </source>
</evidence>
<protein>
    <recommendedName>
        <fullName evidence="2">CHAT domain-containing protein</fullName>
    </recommendedName>
</protein>
<sequence>MSDIDAYIKSLLVKGYGYPLWSPEPTDEPTEYRQHGVRVGDVGILTDQGAFDYLFTIVAERNDSRNSMLMDPMIANDAFTPLHVRPHGIRRQDAFDRHHCISTESISKSHFDVSAHVTPPGVGTLSSGMKIASSSEGGVALLLPNGASSWHYVLLDGFRTHVRSHGLGLLKLMEKLDGPSTLYLITGCHKSSAWGITLSVQHSETTDVSIEFLAHEIAGGKLQYSWEESSTFKSSHAGPRARPKREKSNENQCIFIRGIKIAKRGTPIIKYLKPISVKAVDGSRDVKSAIRENRSETSPSSGGSSSDRTQSSSGGGANEADSALSLEDIGGTSMPYHPSTAIIEYLFKEAPNAELAIVDDEEWMSILLPSGEADEFPEDKEIVRRVLEKYNIRQLGQCVFLEMPAPSKRGSGDSVTGVLDFKSEQENLVSTSSDKKHLQDTPSGDKGSGDLDNLNSGVSRLEAAVSLTPDAHPDKPAQLSNLGNLLGRHFEQLGDLDDLNKSVLRFEAAVALTPDGHSGKPGELNNLGHSLLGRFERLGDLSDIDKSVLMLEDAVQLTPDGHPDKPALLNNLGNSLLARFERLGDLSDINKSVLMLEDAVQLTPDGHPGKPEGLNNLGHSLLGRFERLGDLSDINKSVLMLEDAVALTPDGHPGKPGRLNNLGNSLSIHFQRLGNLSDINKSVLMLEDAVQLTTDGHPHKPSLLNNLGEALFRRFERLGDLSDINKSVLMLEDAVQLTPDGHPGKPEGLNNLGHSLLGRFERLGDLSDINKSVLMLEDAVALTPDGHPGRPRRLNNLGNSLSIRFQRLGNLSDINKSVLMLEDAVQLTTDGHPHKPSLLNNLGEALFRRFERLGDLSDINKSVLMLEDAVQLTTDGHPHKPSLLNNLGEALFRRFERLGDLSNINKSVLILEDAVQLTPDGHPDKPSRLNNLGNLLLIRFQQLGDLSDINKSVLMLENAVQLTPDGHPDKPSRLNNLGNSLLIRFQRLGNLSDINKSVLMLEDAVQLTPDGHPHKPSLFNNLGESLFRRFERLDDLDDLNQSALRFEAAVGFDPTSKILIPIPPWLLGRFAQFGDIKKSVLVLEDAVRLTPDGHPDKPSRLNNLGRSLVCRFERLGDLSDINKSVLMFEDAVKLTPDGHPDKPSRLNNLGGSLVRRFERLGDLSNINKSVLMFEDAVKLTPDGHPDKPSRLNNLGNSLLGRFERLHDPKDSQELLRVYTLSARSTTGSANIRFDAATRWAKHAHLYQPLSLPNAYTTAMKILPELVRLGLSMTDRHYRLLTAGQVVRDTASAAIAVGDYQKAVEWLDQGRSIIWGQLLNLRTPVDELRKSHSGLANELVSLSTALETAGTWSNAVADDIEPQSLQSIANDAHAFALKRNHILQQIRELPRFESFLLPKPISELSSAAKNGPVAIINVSEYGCDALILMPGLADEVIHVPLKNFTLHEVQALAESLASIVGTTGHSDRAEMFRERDMAPDDVFSDILSELWFKIVQPVLNGIALTTPVHQNLGRIWWCPTGPLAFLPIHAAGLYGKDQAFGAKLSDFLISSYTPSLTALIQGHRPQSESQAGTQLLAVTQSSAEGQSFIPGTLEEIKCIEQHAKGKVPVLWLDRDMATIEEVQKGMKDSRWVHFACHGLQDESVHLTAGMLLAGYRGVIGTMWSIGDNDAPQVAGDVYAHLLEASPPDPARAAEALHLAVQKLREQSGGKKSFLHWVPFIHVGV</sequence>
<evidence type="ECO:0000313" key="4">
    <source>
        <dbReference type="Proteomes" id="UP001215598"/>
    </source>
</evidence>
<feature type="domain" description="CHAT" evidence="2">
    <location>
        <begin position="1486"/>
        <end position="1640"/>
    </location>
</feature>
<dbReference type="InterPro" id="IPR024983">
    <property type="entry name" value="CHAT_dom"/>
</dbReference>
<gene>
    <name evidence="3" type="ORF">B0H16DRAFT_1695911</name>
</gene>
<evidence type="ECO:0000313" key="3">
    <source>
        <dbReference type="EMBL" id="KAJ7734062.1"/>
    </source>
</evidence>
<dbReference type="PANTHER" id="PTHR19959">
    <property type="entry name" value="KINESIN LIGHT CHAIN"/>
    <property type="match status" value="1"/>
</dbReference>
<dbReference type="InterPro" id="IPR011990">
    <property type="entry name" value="TPR-like_helical_dom_sf"/>
</dbReference>
<name>A0AAD7I393_9AGAR</name>
<accession>A0AAD7I393</accession>
<feature type="region of interest" description="Disordered" evidence="1">
    <location>
        <begin position="426"/>
        <end position="455"/>
    </location>
</feature>
<comment type="caution">
    <text evidence="3">The sequence shown here is derived from an EMBL/GenBank/DDBJ whole genome shotgun (WGS) entry which is preliminary data.</text>
</comment>
<feature type="compositionally biased region" description="Low complexity" evidence="1">
    <location>
        <begin position="296"/>
        <end position="312"/>
    </location>
</feature>
<reference evidence="3" key="1">
    <citation type="submission" date="2023-03" db="EMBL/GenBank/DDBJ databases">
        <title>Massive genome expansion in bonnet fungi (Mycena s.s.) driven by repeated elements and novel gene families across ecological guilds.</title>
        <authorList>
            <consortium name="Lawrence Berkeley National Laboratory"/>
            <person name="Harder C.B."/>
            <person name="Miyauchi S."/>
            <person name="Viragh M."/>
            <person name="Kuo A."/>
            <person name="Thoen E."/>
            <person name="Andreopoulos B."/>
            <person name="Lu D."/>
            <person name="Skrede I."/>
            <person name="Drula E."/>
            <person name="Henrissat B."/>
            <person name="Morin E."/>
            <person name="Kohler A."/>
            <person name="Barry K."/>
            <person name="LaButti K."/>
            <person name="Morin E."/>
            <person name="Salamov A."/>
            <person name="Lipzen A."/>
            <person name="Mereny Z."/>
            <person name="Hegedus B."/>
            <person name="Baldrian P."/>
            <person name="Stursova M."/>
            <person name="Weitz H."/>
            <person name="Taylor A."/>
            <person name="Grigoriev I.V."/>
            <person name="Nagy L.G."/>
            <person name="Martin F."/>
            <person name="Kauserud H."/>
        </authorList>
    </citation>
    <scope>NUCLEOTIDE SEQUENCE</scope>
    <source>
        <strain evidence="3">CBHHK182m</strain>
    </source>
</reference>
<dbReference type="Gene3D" id="1.25.40.10">
    <property type="entry name" value="Tetratricopeptide repeat domain"/>
    <property type="match status" value="3"/>
</dbReference>
<dbReference type="SUPFAM" id="SSF48452">
    <property type="entry name" value="TPR-like"/>
    <property type="match status" value="1"/>
</dbReference>